<comment type="catalytic activity">
    <reaction evidence="12">
        <text>2'-deoxyribonucleotide-(2'-deoxyribose 5'-phosphate)-2'-deoxyribonucleotide-DNA = a 3'-end 2'-deoxyribonucleotide-(2,3-dehydro-2,3-deoxyribose 5'-phosphate)-DNA + a 5'-end 5'-phospho-2'-deoxyribonucleoside-DNA + H(+)</text>
        <dbReference type="Rhea" id="RHEA:66592"/>
        <dbReference type="Rhea" id="RHEA-COMP:13180"/>
        <dbReference type="Rhea" id="RHEA-COMP:16897"/>
        <dbReference type="Rhea" id="RHEA-COMP:17067"/>
        <dbReference type="ChEBI" id="CHEBI:15378"/>
        <dbReference type="ChEBI" id="CHEBI:136412"/>
        <dbReference type="ChEBI" id="CHEBI:157695"/>
        <dbReference type="ChEBI" id="CHEBI:167181"/>
        <dbReference type="EC" id="4.2.99.18"/>
    </reaction>
</comment>
<dbReference type="PIRSF" id="PIRSF001435">
    <property type="entry name" value="Nth"/>
    <property type="match status" value="1"/>
</dbReference>
<organism evidence="14 15">
    <name type="scientific">Candidatus Anaerobiospirillum merdipullorum</name>
    <dbReference type="NCBI Taxonomy" id="2838450"/>
    <lineage>
        <taxon>Bacteria</taxon>
        <taxon>Pseudomonadati</taxon>
        <taxon>Pseudomonadota</taxon>
        <taxon>Gammaproteobacteria</taxon>
        <taxon>Aeromonadales</taxon>
        <taxon>Succinivibrionaceae</taxon>
        <taxon>Anaerobiospirillum</taxon>
    </lineage>
</organism>
<evidence type="ECO:0000256" key="2">
    <source>
        <dbReference type="ARBA" id="ARBA00022485"/>
    </source>
</evidence>
<dbReference type="NCBIfam" id="TIGR01083">
    <property type="entry name" value="nth"/>
    <property type="match status" value="1"/>
</dbReference>
<comment type="cofactor">
    <cofactor evidence="12">
        <name>[4Fe-4S] cluster</name>
        <dbReference type="ChEBI" id="CHEBI:49883"/>
    </cofactor>
    <text evidence="12">Binds 1 [4Fe-4S] cluster.</text>
</comment>
<dbReference type="Pfam" id="PF00633">
    <property type="entry name" value="HHH"/>
    <property type="match status" value="1"/>
</dbReference>
<dbReference type="InterPro" id="IPR011257">
    <property type="entry name" value="DNA_glycosylase"/>
</dbReference>
<dbReference type="Proteomes" id="UP000824150">
    <property type="component" value="Unassembled WGS sequence"/>
</dbReference>
<keyword evidence="10 12" id="KW-0456">Lyase</keyword>
<accession>A0A9E2KNU8</accession>
<dbReference type="Pfam" id="PF00730">
    <property type="entry name" value="HhH-GPD"/>
    <property type="match status" value="1"/>
</dbReference>
<dbReference type="SUPFAM" id="SSF48150">
    <property type="entry name" value="DNA-glycosylase"/>
    <property type="match status" value="1"/>
</dbReference>
<dbReference type="Gene3D" id="1.10.340.30">
    <property type="entry name" value="Hypothetical protein, domain 2"/>
    <property type="match status" value="1"/>
</dbReference>
<dbReference type="InterPro" id="IPR003265">
    <property type="entry name" value="HhH-GPD_domain"/>
</dbReference>
<keyword evidence="2" id="KW-0004">4Fe-4S</keyword>
<comment type="caution">
    <text evidence="14">The sequence shown here is derived from an EMBL/GenBank/DDBJ whole genome shotgun (WGS) entry which is preliminary data.</text>
</comment>
<dbReference type="InterPro" id="IPR004036">
    <property type="entry name" value="Endonuclease-III-like_CS2"/>
</dbReference>
<evidence type="ECO:0000313" key="15">
    <source>
        <dbReference type="Proteomes" id="UP000824150"/>
    </source>
</evidence>
<keyword evidence="6" id="KW-0408">Iron</keyword>
<keyword evidence="4 12" id="KW-0227">DNA damage</keyword>
<sequence length="219" mass="23795">MPRTSHAKICLLSARKREEMFALLAAAHPNPRSELNFNNPFELLCAVVLSAQTTDIAVNKVTPDLFKAAPDAAAMVTLGADGIAPYIKSIGLWRAKAGYLYKLSVMLCEYYDGKVPDSYADLIKLPGVGSKTAKVVLNCAFGQPTVAVDTHIFRVANRTGLCLGSTAKAVEDNIVPYIPAQYLLDAHHYLLLHGRYVCKAQKPQCAQCCLNALCLKRGL</sequence>
<dbReference type="PANTHER" id="PTHR10359">
    <property type="entry name" value="A/G-SPECIFIC ADENINE GLYCOSYLASE/ENDONUCLEASE III"/>
    <property type="match status" value="1"/>
</dbReference>
<protein>
    <recommendedName>
        <fullName evidence="12">Endonuclease III</fullName>
        <ecNumber evidence="12">4.2.99.18</ecNumber>
    </recommendedName>
    <alternativeName>
        <fullName evidence="12">DNA-(apurinic or apyrimidinic site) lyase</fullName>
    </alternativeName>
</protein>
<keyword evidence="9 12" id="KW-0234">DNA repair</keyword>
<keyword evidence="3" id="KW-0479">Metal-binding</keyword>
<dbReference type="HAMAP" id="MF_00942">
    <property type="entry name" value="Nth"/>
    <property type="match status" value="1"/>
</dbReference>
<keyword evidence="7" id="KW-0411">Iron-sulfur</keyword>
<evidence type="ECO:0000256" key="12">
    <source>
        <dbReference type="HAMAP-Rule" id="MF_00942"/>
    </source>
</evidence>
<dbReference type="EC" id="4.2.99.18" evidence="12"/>
<dbReference type="AlphaFoldDB" id="A0A9E2KNU8"/>
<keyword evidence="8 12" id="KW-0238">DNA-binding</keyword>
<keyword evidence="5 12" id="KW-0378">Hydrolase</keyword>
<keyword evidence="11 12" id="KW-0326">Glycosidase</keyword>
<gene>
    <name evidence="12 14" type="primary">nth</name>
    <name evidence="14" type="ORF">IAA31_07360</name>
</gene>
<dbReference type="InterPro" id="IPR005759">
    <property type="entry name" value="Nth"/>
</dbReference>
<dbReference type="SMART" id="SM00478">
    <property type="entry name" value="ENDO3c"/>
    <property type="match status" value="1"/>
</dbReference>
<dbReference type="GO" id="GO:0003677">
    <property type="term" value="F:DNA binding"/>
    <property type="evidence" value="ECO:0007669"/>
    <property type="project" value="UniProtKB-UniRule"/>
</dbReference>
<evidence type="ECO:0000256" key="3">
    <source>
        <dbReference type="ARBA" id="ARBA00022723"/>
    </source>
</evidence>
<dbReference type="FunFam" id="1.10.1670.10:FF:000001">
    <property type="entry name" value="Endonuclease III"/>
    <property type="match status" value="1"/>
</dbReference>
<dbReference type="InterPro" id="IPR000445">
    <property type="entry name" value="HhH_motif"/>
</dbReference>
<dbReference type="InterPro" id="IPR023170">
    <property type="entry name" value="HhH_base_excis_C"/>
</dbReference>
<evidence type="ECO:0000259" key="13">
    <source>
        <dbReference type="SMART" id="SM00478"/>
    </source>
</evidence>
<evidence type="ECO:0000313" key="14">
    <source>
        <dbReference type="EMBL" id="MBU3827291.1"/>
    </source>
</evidence>
<keyword evidence="14" id="KW-0540">Nuclease</keyword>
<dbReference type="PANTHER" id="PTHR10359:SF18">
    <property type="entry name" value="ENDONUCLEASE III"/>
    <property type="match status" value="1"/>
</dbReference>
<dbReference type="EMBL" id="JAHLFG010000080">
    <property type="protein sequence ID" value="MBU3827291.1"/>
    <property type="molecule type" value="Genomic_DNA"/>
</dbReference>
<dbReference type="GO" id="GO:0019104">
    <property type="term" value="F:DNA N-glycosylase activity"/>
    <property type="evidence" value="ECO:0007669"/>
    <property type="project" value="UniProtKB-UniRule"/>
</dbReference>
<evidence type="ECO:0000256" key="11">
    <source>
        <dbReference type="ARBA" id="ARBA00023295"/>
    </source>
</evidence>
<dbReference type="GO" id="GO:0006285">
    <property type="term" value="P:base-excision repair, AP site formation"/>
    <property type="evidence" value="ECO:0007669"/>
    <property type="project" value="TreeGrafter"/>
</dbReference>
<proteinExistence type="inferred from homology"/>
<name>A0A9E2KNU8_9GAMM</name>
<dbReference type="InterPro" id="IPR003651">
    <property type="entry name" value="Endonuclease3_FeS-loop_motif"/>
</dbReference>
<dbReference type="SMART" id="SM00525">
    <property type="entry name" value="FES"/>
    <property type="match status" value="1"/>
</dbReference>
<comment type="caution">
    <text evidence="12">Lacks conserved residue(s) required for the propagation of feature annotation.</text>
</comment>
<comment type="function">
    <text evidence="12">DNA repair enzyme that has both DNA N-glycosylase activity and AP-lyase activity. The DNA N-glycosylase activity releases various damaged pyrimidines from DNA by cleaving the N-glycosidic bond, leaving an AP (apurinic/apyrimidinic) site. The AP-lyase activity cleaves the phosphodiester bond 3' to the AP site by a beta-elimination, leaving a 3'-terminal unsaturated sugar and a product with a terminal 5'-phosphate.</text>
</comment>
<evidence type="ECO:0000256" key="9">
    <source>
        <dbReference type="ARBA" id="ARBA00023204"/>
    </source>
</evidence>
<reference evidence="14" key="2">
    <citation type="submission" date="2021-04" db="EMBL/GenBank/DDBJ databases">
        <authorList>
            <person name="Gilroy R."/>
        </authorList>
    </citation>
    <scope>NUCLEOTIDE SEQUENCE</scope>
    <source>
        <strain evidence="14">687</strain>
    </source>
</reference>
<evidence type="ECO:0000256" key="5">
    <source>
        <dbReference type="ARBA" id="ARBA00022801"/>
    </source>
</evidence>
<dbReference type="CDD" id="cd00056">
    <property type="entry name" value="ENDO3c"/>
    <property type="match status" value="1"/>
</dbReference>
<dbReference type="GO" id="GO:0051539">
    <property type="term" value="F:4 iron, 4 sulfur cluster binding"/>
    <property type="evidence" value="ECO:0007669"/>
    <property type="project" value="UniProtKB-KW"/>
</dbReference>
<evidence type="ECO:0000256" key="10">
    <source>
        <dbReference type="ARBA" id="ARBA00023239"/>
    </source>
</evidence>
<dbReference type="GO" id="GO:0046872">
    <property type="term" value="F:metal ion binding"/>
    <property type="evidence" value="ECO:0007669"/>
    <property type="project" value="UniProtKB-KW"/>
</dbReference>
<comment type="similarity">
    <text evidence="1 12">Belongs to the Nth/MutY family.</text>
</comment>
<dbReference type="FunFam" id="1.10.340.30:FF:000001">
    <property type="entry name" value="Endonuclease III"/>
    <property type="match status" value="1"/>
</dbReference>
<reference evidence="14" key="1">
    <citation type="journal article" date="2021" name="PeerJ">
        <title>Extensive microbial diversity within the chicken gut microbiome revealed by metagenomics and culture.</title>
        <authorList>
            <person name="Gilroy R."/>
            <person name="Ravi A."/>
            <person name="Getino M."/>
            <person name="Pursley I."/>
            <person name="Horton D.L."/>
            <person name="Alikhan N.F."/>
            <person name="Baker D."/>
            <person name="Gharbi K."/>
            <person name="Hall N."/>
            <person name="Watson M."/>
            <person name="Adriaenssens E.M."/>
            <person name="Foster-Nyarko E."/>
            <person name="Jarju S."/>
            <person name="Secka A."/>
            <person name="Antonio M."/>
            <person name="Oren A."/>
            <person name="Chaudhuri R.R."/>
            <person name="La Ragione R."/>
            <person name="Hildebrand F."/>
            <person name="Pallen M.J."/>
        </authorList>
    </citation>
    <scope>NUCLEOTIDE SEQUENCE</scope>
    <source>
        <strain evidence="14">687</strain>
    </source>
</reference>
<evidence type="ECO:0000256" key="6">
    <source>
        <dbReference type="ARBA" id="ARBA00023004"/>
    </source>
</evidence>
<keyword evidence="14" id="KW-0255">Endonuclease</keyword>
<evidence type="ECO:0000256" key="7">
    <source>
        <dbReference type="ARBA" id="ARBA00023014"/>
    </source>
</evidence>
<dbReference type="Gene3D" id="1.10.1670.10">
    <property type="entry name" value="Helix-hairpin-Helix base-excision DNA repair enzymes (C-terminal)"/>
    <property type="match status" value="1"/>
</dbReference>
<feature type="domain" description="HhH-GPD" evidence="13">
    <location>
        <begin position="49"/>
        <end position="196"/>
    </location>
</feature>
<dbReference type="PROSITE" id="PS01155">
    <property type="entry name" value="ENDONUCLEASE_III_2"/>
    <property type="match status" value="1"/>
</dbReference>
<evidence type="ECO:0000256" key="4">
    <source>
        <dbReference type="ARBA" id="ARBA00022763"/>
    </source>
</evidence>
<evidence type="ECO:0000256" key="1">
    <source>
        <dbReference type="ARBA" id="ARBA00008343"/>
    </source>
</evidence>
<evidence type="ECO:0000256" key="8">
    <source>
        <dbReference type="ARBA" id="ARBA00023125"/>
    </source>
</evidence>
<dbReference type="GO" id="GO:0140078">
    <property type="term" value="F:class I DNA-(apurinic or apyrimidinic site) endonuclease activity"/>
    <property type="evidence" value="ECO:0007669"/>
    <property type="project" value="UniProtKB-EC"/>
</dbReference>